<reference evidence="4" key="1">
    <citation type="submission" date="2020-11" db="EMBL/GenBank/DDBJ databases">
        <authorList>
            <person name="Tran Van P."/>
        </authorList>
    </citation>
    <scope>NUCLEOTIDE SEQUENCE</scope>
</reference>
<proteinExistence type="predicted"/>
<dbReference type="PANTHER" id="PTHR47357">
    <property type="entry name" value="COP1-INTERACTIVE PROTEIN 1"/>
    <property type="match status" value="1"/>
</dbReference>
<protein>
    <recommendedName>
        <fullName evidence="3">DUF4485 domain-containing protein</fullName>
    </recommendedName>
</protein>
<feature type="coiled-coil region" evidence="1">
    <location>
        <begin position="257"/>
        <end position="427"/>
    </location>
</feature>
<dbReference type="EMBL" id="OA565196">
    <property type="protein sequence ID" value="CAD7196501.1"/>
    <property type="molecule type" value="Genomic_DNA"/>
</dbReference>
<dbReference type="Pfam" id="PF14846">
    <property type="entry name" value="DUF4485"/>
    <property type="match status" value="1"/>
</dbReference>
<evidence type="ECO:0000256" key="2">
    <source>
        <dbReference type="SAM" id="MobiDB-lite"/>
    </source>
</evidence>
<sequence length="598" mass="68197">MERDEISGLKLDEEFRKSLLHIKPFVYALSTSQSAKLCASWLQKLNNAPSRERVIRNAYLVEMCKQAEKQRLSAPFNNPPPAGPLRPLLTPRYAPQETGDSSEWSDATEISEITTREQHRSASPPSYFGDAGNAKASKARRNVLNNKSKPPYQPGDATFKSKPIESQTQSDPYDDTGDTTPCDHWRVPQHPPGFPGDSHSDCMRLLKQYEEQMASDKTIIARYQQFLNAVLSGQGQSNAQETRESGQKGLKTCDKALQTSEKSLQASQKALQASEKKISSMKATIKNLQAQNAVLSADRDRYQKSFFAEETKKAAANVNLSQEIATLQEKLADLTDAKSSLESSHKETVSRYQHLMDINVGQLRKKLAMAQGENQRIQAAITTLENKLQELETEEMEKEKFRLEQWQDKVQKEVLIYNQKLVELEEMHSMDTQQLGAHINDLTTKLTLKDNEITYLQRKLQKCEHLKDAIFKECEHKLYRVKTEKELEVITTRFFKIIIARISVCTVQRTFTLDWIARDEEIRVKGLQLQMKTQYMSLSTAHAQGKNQEMEQAVAQLEAKYLDLLGNIKDSAWKQKENDQKVNRGLNLTPDYSHHSSR</sequence>
<dbReference type="AlphaFoldDB" id="A0A7R8Z7F9"/>
<feature type="domain" description="DUF4485" evidence="3">
    <location>
        <begin position="11"/>
        <end position="88"/>
    </location>
</feature>
<evidence type="ECO:0000259" key="3">
    <source>
        <dbReference type="Pfam" id="PF14846"/>
    </source>
</evidence>
<keyword evidence="1" id="KW-0175">Coiled coil</keyword>
<accession>A0A7R8Z7F9</accession>
<feature type="region of interest" description="Disordered" evidence="2">
    <location>
        <begin position="72"/>
        <end position="183"/>
    </location>
</feature>
<name>A0A7R8Z7F9_TIMDO</name>
<evidence type="ECO:0000256" key="1">
    <source>
        <dbReference type="SAM" id="Coils"/>
    </source>
</evidence>
<dbReference type="GO" id="GO:0005200">
    <property type="term" value="F:structural constituent of cytoskeleton"/>
    <property type="evidence" value="ECO:0007669"/>
    <property type="project" value="TreeGrafter"/>
</dbReference>
<dbReference type="GO" id="GO:0005856">
    <property type="term" value="C:cytoskeleton"/>
    <property type="evidence" value="ECO:0007669"/>
    <property type="project" value="TreeGrafter"/>
</dbReference>
<organism evidence="4">
    <name type="scientific">Timema douglasi</name>
    <name type="common">Walking stick</name>
    <dbReference type="NCBI Taxonomy" id="61478"/>
    <lineage>
        <taxon>Eukaryota</taxon>
        <taxon>Metazoa</taxon>
        <taxon>Ecdysozoa</taxon>
        <taxon>Arthropoda</taxon>
        <taxon>Hexapoda</taxon>
        <taxon>Insecta</taxon>
        <taxon>Pterygota</taxon>
        <taxon>Neoptera</taxon>
        <taxon>Polyneoptera</taxon>
        <taxon>Phasmatodea</taxon>
        <taxon>Timematodea</taxon>
        <taxon>Timematoidea</taxon>
        <taxon>Timematidae</taxon>
        <taxon>Timema</taxon>
    </lineage>
</organism>
<evidence type="ECO:0000313" key="4">
    <source>
        <dbReference type="EMBL" id="CAD7196501.1"/>
    </source>
</evidence>
<gene>
    <name evidence="4" type="ORF">TDIB3V08_LOCUS2846</name>
</gene>
<feature type="coiled-coil region" evidence="1">
    <location>
        <begin position="540"/>
        <end position="567"/>
    </location>
</feature>
<dbReference type="PANTHER" id="PTHR47357:SF1">
    <property type="entry name" value="SPINDLE POLE BODY COMPONENT 110"/>
    <property type="match status" value="1"/>
</dbReference>
<dbReference type="InterPro" id="IPR027831">
    <property type="entry name" value="DUF4485"/>
</dbReference>